<dbReference type="PANTHER" id="PTHR30136">
    <property type="entry name" value="HELIX-TURN-HELIX TRANSCRIPTIONAL REGULATOR, ICLR FAMILY"/>
    <property type="match status" value="1"/>
</dbReference>
<dbReference type="SUPFAM" id="SSF55781">
    <property type="entry name" value="GAF domain-like"/>
    <property type="match status" value="1"/>
</dbReference>
<dbReference type="InterPro" id="IPR036388">
    <property type="entry name" value="WH-like_DNA-bd_sf"/>
</dbReference>
<dbReference type="InterPro" id="IPR029016">
    <property type="entry name" value="GAF-like_dom_sf"/>
</dbReference>
<dbReference type="PROSITE" id="PS51078">
    <property type="entry name" value="ICLR_ED"/>
    <property type="match status" value="1"/>
</dbReference>
<evidence type="ECO:0000313" key="5">
    <source>
        <dbReference type="EMBL" id="SDV47214.1"/>
    </source>
</evidence>
<evidence type="ECO:0000313" key="6">
    <source>
        <dbReference type="Proteomes" id="UP000243719"/>
    </source>
</evidence>
<dbReference type="Pfam" id="PF01614">
    <property type="entry name" value="IclR_C"/>
    <property type="match status" value="1"/>
</dbReference>
<dbReference type="GO" id="GO:0045892">
    <property type="term" value="P:negative regulation of DNA-templated transcription"/>
    <property type="evidence" value="ECO:0007669"/>
    <property type="project" value="TreeGrafter"/>
</dbReference>
<keyword evidence="6" id="KW-1185">Reference proteome</keyword>
<dbReference type="Pfam" id="PF09339">
    <property type="entry name" value="HTH_IclR"/>
    <property type="match status" value="1"/>
</dbReference>
<dbReference type="GO" id="GO:0003677">
    <property type="term" value="F:DNA binding"/>
    <property type="evidence" value="ECO:0007669"/>
    <property type="project" value="UniProtKB-KW"/>
</dbReference>
<dbReference type="AlphaFoldDB" id="A0A1H2PL68"/>
<keyword evidence="1" id="KW-0805">Transcription regulation</keyword>
<keyword evidence="2 5" id="KW-0238">DNA-binding</keyword>
<dbReference type="STRING" id="1770053.SAMN05216551_102372"/>
<reference evidence="6" key="1">
    <citation type="submission" date="2016-09" db="EMBL/GenBank/DDBJ databases">
        <authorList>
            <person name="Varghese N."/>
            <person name="Submissions S."/>
        </authorList>
    </citation>
    <scope>NUCLEOTIDE SEQUENCE [LARGE SCALE GENOMIC DNA]</scope>
    <source>
        <strain evidence="6">JS23</strain>
    </source>
</reference>
<dbReference type="EMBL" id="FNLO01000002">
    <property type="protein sequence ID" value="SDV47214.1"/>
    <property type="molecule type" value="Genomic_DNA"/>
</dbReference>
<keyword evidence="3" id="KW-0804">Transcription</keyword>
<protein>
    <submittedName>
        <fullName evidence="5">DNA-binding transcriptional regulator, IclR family</fullName>
    </submittedName>
</protein>
<organism evidence="5 6">
    <name type="scientific">Chitinasiproducens palmae</name>
    <dbReference type="NCBI Taxonomy" id="1770053"/>
    <lineage>
        <taxon>Bacteria</taxon>
        <taxon>Pseudomonadati</taxon>
        <taxon>Pseudomonadota</taxon>
        <taxon>Betaproteobacteria</taxon>
        <taxon>Burkholderiales</taxon>
        <taxon>Burkholderiaceae</taxon>
        <taxon>Chitinasiproducens</taxon>
    </lineage>
</organism>
<dbReference type="Proteomes" id="UP000243719">
    <property type="component" value="Unassembled WGS sequence"/>
</dbReference>
<evidence type="ECO:0000259" key="4">
    <source>
        <dbReference type="PROSITE" id="PS51078"/>
    </source>
</evidence>
<feature type="domain" description="IclR-ED" evidence="4">
    <location>
        <begin position="55"/>
        <end position="238"/>
    </location>
</feature>
<dbReference type="InterPro" id="IPR005471">
    <property type="entry name" value="Tscrpt_reg_IclR_N"/>
</dbReference>
<proteinExistence type="predicted"/>
<dbReference type="GO" id="GO:0003700">
    <property type="term" value="F:DNA-binding transcription factor activity"/>
    <property type="evidence" value="ECO:0007669"/>
    <property type="project" value="TreeGrafter"/>
</dbReference>
<dbReference type="PANTHER" id="PTHR30136:SF35">
    <property type="entry name" value="HTH-TYPE TRANSCRIPTIONAL REGULATOR RV1719"/>
    <property type="match status" value="1"/>
</dbReference>
<evidence type="ECO:0000256" key="3">
    <source>
        <dbReference type="ARBA" id="ARBA00023163"/>
    </source>
</evidence>
<dbReference type="InterPro" id="IPR036390">
    <property type="entry name" value="WH_DNA-bd_sf"/>
</dbReference>
<evidence type="ECO:0000256" key="1">
    <source>
        <dbReference type="ARBA" id="ARBA00023015"/>
    </source>
</evidence>
<sequence>MRVIATRPQVGWRLSDLAIACDQDKGTVHRMLACLVQERLVEQRDSDRHYLPGPLMYELGLALTHHASFDRCAEQVVNKFARRMQGIVLLQLRSGNDFVCSIRAGTVSMTGAMVYPGVRRPLFSSAGGVAIIQTLSAEAQALLLQDNEAQEIRRHGGARLEAFRKMWERSKQDGFGVNFGYIVPNSYAFAVPIRASTGNAFAAVCLIGTPETFPETRLPEIHRELLATATRLEQCAVDCGM</sequence>
<dbReference type="OrthoDB" id="9807558at2"/>
<accession>A0A1H2PL68</accession>
<evidence type="ECO:0000256" key="2">
    <source>
        <dbReference type="ARBA" id="ARBA00023125"/>
    </source>
</evidence>
<dbReference type="SUPFAM" id="SSF46785">
    <property type="entry name" value="Winged helix' DNA-binding domain"/>
    <property type="match status" value="1"/>
</dbReference>
<dbReference type="InterPro" id="IPR014757">
    <property type="entry name" value="Tscrpt_reg_IclR_C"/>
</dbReference>
<dbReference type="Gene3D" id="1.10.10.10">
    <property type="entry name" value="Winged helix-like DNA-binding domain superfamily/Winged helix DNA-binding domain"/>
    <property type="match status" value="1"/>
</dbReference>
<name>A0A1H2PL68_9BURK</name>
<dbReference type="Gene3D" id="3.30.450.40">
    <property type="match status" value="1"/>
</dbReference>
<dbReference type="InterPro" id="IPR050707">
    <property type="entry name" value="HTH_MetabolicPath_Reg"/>
</dbReference>
<gene>
    <name evidence="5" type="ORF">SAMN05216551_102372</name>
</gene>